<feature type="domain" description="ABC transporter substrate-binding protein PnrA-like" evidence="2">
    <location>
        <begin position="36"/>
        <end position="309"/>
    </location>
</feature>
<name>A0A927ZUX9_SELRU</name>
<evidence type="ECO:0000313" key="4">
    <source>
        <dbReference type="Proteomes" id="UP000761380"/>
    </source>
</evidence>
<dbReference type="PANTHER" id="PTHR43208">
    <property type="entry name" value="ABC TRANSPORTER SUBSTRATE-BINDING PROTEIN"/>
    <property type="match status" value="1"/>
</dbReference>
<dbReference type="Gene3D" id="3.40.50.2300">
    <property type="match status" value="2"/>
</dbReference>
<keyword evidence="1" id="KW-0732">Signal</keyword>
<dbReference type="InterPro" id="IPR003760">
    <property type="entry name" value="PnrA-like"/>
</dbReference>
<dbReference type="Pfam" id="PF02608">
    <property type="entry name" value="Bmp"/>
    <property type="match status" value="1"/>
</dbReference>
<accession>A0A927ZUX9</accession>
<dbReference type="PANTHER" id="PTHR43208:SF1">
    <property type="entry name" value="ABC TRANSPORTER SUBSTRATE-BINDING PROTEIN"/>
    <property type="match status" value="1"/>
</dbReference>
<evidence type="ECO:0000256" key="1">
    <source>
        <dbReference type="ARBA" id="ARBA00022729"/>
    </source>
</evidence>
<dbReference type="EMBL" id="SVBY01000047">
    <property type="protein sequence ID" value="MBE6092960.1"/>
    <property type="molecule type" value="Genomic_DNA"/>
</dbReference>
<dbReference type="AlphaFoldDB" id="A0A927ZUX9"/>
<reference evidence="3" key="1">
    <citation type="submission" date="2019-04" db="EMBL/GenBank/DDBJ databases">
        <title>Evolution of Biomass-Degrading Anaerobic Consortia Revealed by Metagenomics.</title>
        <authorList>
            <person name="Peng X."/>
        </authorList>
    </citation>
    <scope>NUCLEOTIDE SEQUENCE</scope>
    <source>
        <strain evidence="3">SIG240</strain>
    </source>
</reference>
<dbReference type="Proteomes" id="UP000761380">
    <property type="component" value="Unassembled WGS sequence"/>
</dbReference>
<evidence type="ECO:0000313" key="3">
    <source>
        <dbReference type="EMBL" id="MBE6092960.1"/>
    </source>
</evidence>
<dbReference type="CDD" id="cd19963">
    <property type="entry name" value="PBP1_BMP-like"/>
    <property type="match status" value="1"/>
</dbReference>
<proteinExistence type="predicted"/>
<dbReference type="GO" id="GO:0005886">
    <property type="term" value="C:plasma membrane"/>
    <property type="evidence" value="ECO:0007669"/>
    <property type="project" value="InterPro"/>
</dbReference>
<sequence length="363" mass="40693">MRKILILVGLIFVAAVAGILMIQDQQTEENITANTTRVGLILNGSHADRNYNQTHFEALQSLQQDLNLKVIYRENVHDECYDVIKELIQEEGCAIIVASSLEFGENMEKAAAAYPNVYFLYAAGMGESTNLSSFFGRMYQARYLAGIVAGMETTDGELGYVAAFPIPEVIRGINAFALGARSVRSDAKVYVRYCHSWTEDEPAADACVKLLDAHPIDIITMHTDSLMPHKIAESRGVKSIGCNKDNHDLFTSTYLTAGEWNWQVYYRRQILDCLRGKFHGKHTWVGMEDGIVKLSAFSNLVRKETKTAVEAANYRLVSREQDVFYGPIKDNQGNIRVEAGESMSDQTLLTKFDWYVEGVSVEQ</sequence>
<dbReference type="InterPro" id="IPR052910">
    <property type="entry name" value="ABC-Purine-Binding"/>
</dbReference>
<comment type="caution">
    <text evidence="3">The sequence shown here is derived from an EMBL/GenBank/DDBJ whole genome shotgun (WGS) entry which is preliminary data.</text>
</comment>
<organism evidence="3 4">
    <name type="scientific">Selenomonas ruminantium</name>
    <dbReference type="NCBI Taxonomy" id="971"/>
    <lineage>
        <taxon>Bacteria</taxon>
        <taxon>Bacillati</taxon>
        <taxon>Bacillota</taxon>
        <taxon>Negativicutes</taxon>
        <taxon>Selenomonadales</taxon>
        <taxon>Selenomonadaceae</taxon>
        <taxon>Selenomonas</taxon>
    </lineage>
</organism>
<gene>
    <name evidence="3" type="ORF">E7201_07335</name>
</gene>
<evidence type="ECO:0000259" key="2">
    <source>
        <dbReference type="Pfam" id="PF02608"/>
    </source>
</evidence>
<protein>
    <submittedName>
        <fullName evidence="3">BMP family ABC transporter substrate-binding protein</fullName>
    </submittedName>
</protein>